<feature type="transmembrane region" description="Helical" evidence="7">
    <location>
        <begin position="77"/>
        <end position="98"/>
    </location>
</feature>
<evidence type="ECO:0000313" key="10">
    <source>
        <dbReference type="EMBL" id="KRM11482.1"/>
    </source>
</evidence>
<dbReference type="PRINTS" id="PR01036">
    <property type="entry name" value="TCRTETB"/>
</dbReference>
<dbReference type="Pfam" id="PF07690">
    <property type="entry name" value="MFS_1"/>
    <property type="match status" value="1"/>
</dbReference>
<keyword evidence="5 7" id="KW-1133">Transmembrane helix</keyword>
<keyword evidence="4 7" id="KW-0812">Transmembrane</keyword>
<feature type="transmembrane region" description="Helical" evidence="7">
    <location>
        <begin position="328"/>
        <end position="353"/>
    </location>
</feature>
<comment type="caution">
    <text evidence="9">The sequence shown here is derived from an EMBL/GenBank/DDBJ whole genome shotgun (WGS) entry which is preliminary data.</text>
</comment>
<feature type="transmembrane region" description="Helical" evidence="7">
    <location>
        <begin position="110"/>
        <end position="136"/>
    </location>
</feature>
<dbReference type="EMBL" id="AZFY01000022">
    <property type="protein sequence ID" value="KRM11482.1"/>
    <property type="molecule type" value="Genomic_DNA"/>
</dbReference>
<dbReference type="InterPro" id="IPR020846">
    <property type="entry name" value="MFS_dom"/>
</dbReference>
<evidence type="ECO:0000313" key="12">
    <source>
        <dbReference type="Proteomes" id="UP000051966"/>
    </source>
</evidence>
<dbReference type="Proteomes" id="UP000051966">
    <property type="component" value="Unassembled WGS sequence"/>
</dbReference>
<dbReference type="Gene3D" id="1.20.1250.20">
    <property type="entry name" value="MFS general substrate transporter like domains"/>
    <property type="match status" value="1"/>
</dbReference>
<feature type="transmembrane region" description="Helical" evidence="7">
    <location>
        <begin position="197"/>
        <end position="218"/>
    </location>
</feature>
<accession>X0P9Y5</accession>
<evidence type="ECO:0000256" key="3">
    <source>
        <dbReference type="ARBA" id="ARBA00022475"/>
    </source>
</evidence>
<feature type="transmembrane region" description="Helical" evidence="7">
    <location>
        <begin position="142"/>
        <end position="162"/>
    </location>
</feature>
<sequence>MFVFILADDGKIFYVKYFERRDADFMNHETNQVGESPIRNKRWLIMTAVFIATFMTSVEVTIVTTALPSIISELHGLAFQSWIMSAYLLTTAITTPIYGKLADMMGRRNIFQWGVIVFTLGSLLSGLSPSILLLIISRALQGIGAGAVMPLTFTIIADNFSFKERANVLAFNNTAWGLSALVGPLIGGFLVDRLSWHWVFFVNVPLGIGVMLLVWFGYHEKVRLRKQLTIDWWGIVWLAVCLVGLLLAIQVLDRQPFLAVGLLLIAVISLWLLVRQERRFENPLLSPKMFHSATFSIQIITATVLSGVLIGYQVYFPIWLQSLYRVSATTAGLVVTSSSIMWLIASFLVGTLIAKYVPKWIAIVLIVVMLLGYVELVFAGSSFPVWAFYVIAMINGTGMGIVISMNTVLSQHLVPAGMVGSATSILTLGRSLGQTVMAGVYGAILNLVIRLNLHGGISFSQVNNVISSAHSQSVANSALVDPIVLTALHAVFTCVVVILVIVLLINWLDPNKKVIN</sequence>
<dbReference type="PANTHER" id="PTHR23501">
    <property type="entry name" value="MAJOR FACILITATOR SUPERFAMILY"/>
    <property type="match status" value="1"/>
</dbReference>
<dbReference type="InterPro" id="IPR036259">
    <property type="entry name" value="MFS_trans_sf"/>
</dbReference>
<feature type="transmembrane region" description="Helical" evidence="7">
    <location>
        <begin position="257"/>
        <end position="274"/>
    </location>
</feature>
<dbReference type="FunFam" id="1.20.1720.10:FF:000004">
    <property type="entry name" value="EmrB/QacA family drug resistance transporter"/>
    <property type="match status" value="1"/>
</dbReference>
<comment type="subcellular location">
    <subcellularLocation>
        <location evidence="1">Cell membrane</location>
        <topology evidence="1">Multi-pass membrane protein</topology>
    </subcellularLocation>
</comment>
<evidence type="ECO:0000256" key="4">
    <source>
        <dbReference type="ARBA" id="ARBA00022692"/>
    </source>
</evidence>
<dbReference type="Gene3D" id="1.20.1720.10">
    <property type="entry name" value="Multidrug resistance protein D"/>
    <property type="match status" value="1"/>
</dbReference>
<feature type="transmembrane region" description="Helical" evidence="7">
    <location>
        <begin position="295"/>
        <end position="316"/>
    </location>
</feature>
<evidence type="ECO:0000256" key="7">
    <source>
        <dbReference type="SAM" id="Phobius"/>
    </source>
</evidence>
<feature type="transmembrane region" description="Helical" evidence="7">
    <location>
        <begin position="174"/>
        <end position="191"/>
    </location>
</feature>
<evidence type="ECO:0000256" key="5">
    <source>
        <dbReference type="ARBA" id="ARBA00022989"/>
    </source>
</evidence>
<feature type="transmembrane region" description="Helical" evidence="7">
    <location>
        <begin position="360"/>
        <end position="380"/>
    </location>
</feature>
<keyword evidence="6 7" id="KW-0472">Membrane</keyword>
<dbReference type="PANTHER" id="PTHR23501:SF191">
    <property type="entry name" value="VACUOLAR BASIC AMINO ACID TRANSPORTER 4"/>
    <property type="match status" value="1"/>
</dbReference>
<protein>
    <submittedName>
        <fullName evidence="10">MFS family major facilitator transporter</fullName>
    </submittedName>
    <submittedName>
        <fullName evidence="9">Permease</fullName>
    </submittedName>
</protein>
<gene>
    <name evidence="10" type="ORF">FD41_GL001337</name>
    <name evidence="9" type="ORF">JCM14108_1032</name>
</gene>
<dbReference type="AlphaFoldDB" id="X0P9Y5"/>
<dbReference type="STRING" id="1423743.FD41_GL001337"/>
<feature type="transmembrane region" description="Helical" evidence="7">
    <location>
        <begin position="483"/>
        <end position="508"/>
    </location>
</feature>
<evidence type="ECO:0000313" key="11">
    <source>
        <dbReference type="Proteomes" id="UP000019488"/>
    </source>
</evidence>
<reference evidence="10 12" key="2">
    <citation type="journal article" date="2015" name="Genome Announc.">
        <title>Expanding the biotechnology potential of lactobacilli through comparative genomics of 213 strains and associated genera.</title>
        <authorList>
            <person name="Sun Z."/>
            <person name="Harris H.M."/>
            <person name="McCann A."/>
            <person name="Guo C."/>
            <person name="Argimon S."/>
            <person name="Zhang W."/>
            <person name="Yang X."/>
            <person name="Jeffery I.B."/>
            <person name="Cooney J.C."/>
            <person name="Kagawa T.F."/>
            <person name="Liu W."/>
            <person name="Song Y."/>
            <person name="Salvetti E."/>
            <person name="Wrobel A."/>
            <person name="Rasinkangas P."/>
            <person name="Parkhill J."/>
            <person name="Rea M.C."/>
            <person name="O'Sullivan O."/>
            <person name="Ritari J."/>
            <person name="Douillard F.P."/>
            <person name="Paul Ross R."/>
            <person name="Yang R."/>
            <person name="Briner A.E."/>
            <person name="Felis G.E."/>
            <person name="de Vos W.M."/>
            <person name="Barrangou R."/>
            <person name="Klaenhammer T.R."/>
            <person name="Caufield P.W."/>
            <person name="Cui Y."/>
            <person name="Zhang H."/>
            <person name="O'Toole P.W."/>
        </authorList>
    </citation>
    <scope>NUCLEOTIDE SEQUENCE [LARGE SCALE GENOMIC DNA]</scope>
    <source>
        <strain evidence="10 12">DSM 18382</strain>
    </source>
</reference>
<evidence type="ECO:0000256" key="6">
    <source>
        <dbReference type="ARBA" id="ARBA00023136"/>
    </source>
</evidence>
<dbReference type="Proteomes" id="UP000019488">
    <property type="component" value="Unassembled WGS sequence"/>
</dbReference>
<feature type="transmembrane region" description="Helical" evidence="7">
    <location>
        <begin position="386"/>
        <end position="410"/>
    </location>
</feature>
<keyword evidence="12" id="KW-1185">Reference proteome</keyword>
<dbReference type="InterPro" id="IPR011701">
    <property type="entry name" value="MFS"/>
</dbReference>
<feature type="transmembrane region" description="Helical" evidence="7">
    <location>
        <begin position="43"/>
        <end position="71"/>
    </location>
</feature>
<reference evidence="9" key="1">
    <citation type="journal article" date="2014" name="Genome Announc.">
        <title>Draft Genome Sequences of Two Lactobacillus Strains, L. farraginis JCM 14108T and L. composti JCM 14202T, Isolated from Compost of Distilled Shochu Residue.</title>
        <authorList>
            <person name="Yuki M."/>
            <person name="Oshima K."/>
            <person name="Suda W."/>
            <person name="Kitahara M."/>
            <person name="Kitamura K."/>
            <person name="Iida T."/>
            <person name="Hattori M."/>
            <person name="Ohkuma M."/>
        </authorList>
    </citation>
    <scope>NUCLEOTIDE SEQUENCE [LARGE SCALE GENOMIC DNA]</scope>
    <source>
        <strain evidence="9">JCM 14108</strain>
    </source>
</reference>
<feature type="domain" description="Major facilitator superfamily (MFS) profile" evidence="8">
    <location>
        <begin position="45"/>
        <end position="513"/>
    </location>
</feature>
<dbReference type="GO" id="GO:0022857">
    <property type="term" value="F:transmembrane transporter activity"/>
    <property type="evidence" value="ECO:0007669"/>
    <property type="project" value="InterPro"/>
</dbReference>
<keyword evidence="3" id="KW-1003">Cell membrane</keyword>
<feature type="transmembrane region" description="Helical" evidence="7">
    <location>
        <begin position="230"/>
        <end position="251"/>
    </location>
</feature>
<evidence type="ECO:0000259" key="8">
    <source>
        <dbReference type="PROSITE" id="PS50850"/>
    </source>
</evidence>
<dbReference type="SUPFAM" id="SSF103473">
    <property type="entry name" value="MFS general substrate transporter"/>
    <property type="match status" value="1"/>
</dbReference>
<feature type="transmembrane region" description="Helical" evidence="7">
    <location>
        <begin position="431"/>
        <end position="449"/>
    </location>
</feature>
<evidence type="ECO:0000313" key="9">
    <source>
        <dbReference type="EMBL" id="GAF36089.1"/>
    </source>
</evidence>
<name>X0P9Y5_9LACO</name>
<organism evidence="9 11">
    <name type="scientific">Lentilactobacillus farraginis DSM 18382 = JCM 14108</name>
    <dbReference type="NCBI Taxonomy" id="1423743"/>
    <lineage>
        <taxon>Bacteria</taxon>
        <taxon>Bacillati</taxon>
        <taxon>Bacillota</taxon>
        <taxon>Bacilli</taxon>
        <taxon>Lactobacillales</taxon>
        <taxon>Lactobacillaceae</taxon>
        <taxon>Lentilactobacillus</taxon>
    </lineage>
</organism>
<dbReference type="EMBL" id="BAKI01000007">
    <property type="protein sequence ID" value="GAF36089.1"/>
    <property type="molecule type" value="Genomic_DNA"/>
</dbReference>
<keyword evidence="2" id="KW-0813">Transport</keyword>
<dbReference type="PROSITE" id="PS50850">
    <property type="entry name" value="MFS"/>
    <property type="match status" value="1"/>
</dbReference>
<evidence type="ECO:0000256" key="1">
    <source>
        <dbReference type="ARBA" id="ARBA00004651"/>
    </source>
</evidence>
<dbReference type="PATRIC" id="fig|1423743.5.peg.1389"/>
<evidence type="ECO:0000256" key="2">
    <source>
        <dbReference type="ARBA" id="ARBA00022448"/>
    </source>
</evidence>
<proteinExistence type="predicted"/>
<dbReference type="GO" id="GO:0005886">
    <property type="term" value="C:plasma membrane"/>
    <property type="evidence" value="ECO:0007669"/>
    <property type="project" value="UniProtKB-SubCell"/>
</dbReference>